<keyword evidence="3" id="KW-0238">DNA-binding</keyword>
<dbReference type="GO" id="GO:0003700">
    <property type="term" value="F:DNA-binding transcription factor activity"/>
    <property type="evidence" value="ECO:0007669"/>
    <property type="project" value="InterPro"/>
</dbReference>
<evidence type="ECO:0000256" key="4">
    <source>
        <dbReference type="ARBA" id="ARBA00023163"/>
    </source>
</evidence>
<protein>
    <submittedName>
        <fullName evidence="6">LysR family transcriptional regulator</fullName>
    </submittedName>
</protein>
<dbReference type="CDD" id="cd08459">
    <property type="entry name" value="PBP2_DntR_NahR_LinR_like"/>
    <property type="match status" value="1"/>
</dbReference>
<dbReference type="PANTHER" id="PTHR30118">
    <property type="entry name" value="HTH-TYPE TRANSCRIPTIONAL REGULATOR LEUO-RELATED"/>
    <property type="match status" value="1"/>
</dbReference>
<dbReference type="OrthoDB" id="8583877at2"/>
<dbReference type="Gene3D" id="3.40.190.10">
    <property type="entry name" value="Periplasmic binding protein-like II"/>
    <property type="match status" value="2"/>
</dbReference>
<comment type="similarity">
    <text evidence="1">Belongs to the LysR transcriptional regulatory family.</text>
</comment>
<dbReference type="Proteomes" id="UP000253628">
    <property type="component" value="Unassembled WGS sequence"/>
</dbReference>
<gene>
    <name evidence="6" type="ORF">DFR37_102584</name>
</gene>
<reference evidence="6 7" key="1">
    <citation type="submission" date="2018-06" db="EMBL/GenBank/DDBJ databases">
        <title>Genomic Encyclopedia of Type Strains, Phase IV (KMG-IV): sequencing the most valuable type-strain genomes for metagenomic binning, comparative biology and taxonomic classification.</title>
        <authorList>
            <person name="Goeker M."/>
        </authorList>
    </citation>
    <scope>NUCLEOTIDE SEQUENCE [LARGE SCALE GENOMIC DNA]</scope>
    <source>
        <strain evidence="6 7">DSM 25520</strain>
    </source>
</reference>
<evidence type="ECO:0000256" key="2">
    <source>
        <dbReference type="ARBA" id="ARBA00023015"/>
    </source>
</evidence>
<evidence type="ECO:0000256" key="3">
    <source>
        <dbReference type="ARBA" id="ARBA00023125"/>
    </source>
</evidence>
<dbReference type="SUPFAM" id="SSF53850">
    <property type="entry name" value="Periplasmic binding protein-like II"/>
    <property type="match status" value="1"/>
</dbReference>
<dbReference type="InterPro" id="IPR036390">
    <property type="entry name" value="WH_DNA-bd_sf"/>
</dbReference>
<proteinExistence type="inferred from homology"/>
<dbReference type="Pfam" id="PF03466">
    <property type="entry name" value="LysR_substrate"/>
    <property type="match status" value="1"/>
</dbReference>
<accession>A0A366HHU9</accession>
<feature type="domain" description="HTH lysR-type" evidence="5">
    <location>
        <begin position="10"/>
        <end position="67"/>
    </location>
</feature>
<name>A0A366HHU9_9BURK</name>
<organism evidence="6 7">
    <name type="scientific">Eoetvoesiella caeni</name>
    <dbReference type="NCBI Taxonomy" id="645616"/>
    <lineage>
        <taxon>Bacteria</taxon>
        <taxon>Pseudomonadati</taxon>
        <taxon>Pseudomonadota</taxon>
        <taxon>Betaproteobacteria</taxon>
        <taxon>Burkholderiales</taxon>
        <taxon>Alcaligenaceae</taxon>
        <taxon>Eoetvoesiella</taxon>
    </lineage>
</organism>
<dbReference type="SUPFAM" id="SSF46785">
    <property type="entry name" value="Winged helix' DNA-binding domain"/>
    <property type="match status" value="1"/>
</dbReference>
<dbReference type="RefSeq" id="WP_113932392.1">
    <property type="nucleotide sequence ID" value="NZ_JACCEU010000002.1"/>
</dbReference>
<dbReference type="InterPro" id="IPR005119">
    <property type="entry name" value="LysR_subst-bd"/>
</dbReference>
<keyword evidence="2" id="KW-0805">Transcription regulation</keyword>
<evidence type="ECO:0000313" key="7">
    <source>
        <dbReference type="Proteomes" id="UP000253628"/>
    </source>
</evidence>
<dbReference type="InterPro" id="IPR050389">
    <property type="entry name" value="LysR-type_TF"/>
</dbReference>
<dbReference type="InterPro" id="IPR036388">
    <property type="entry name" value="WH-like_DNA-bd_sf"/>
</dbReference>
<comment type="caution">
    <text evidence="6">The sequence shown here is derived from an EMBL/GenBank/DDBJ whole genome shotgun (WGS) entry which is preliminary data.</text>
</comment>
<dbReference type="InterPro" id="IPR000847">
    <property type="entry name" value="LysR_HTH_N"/>
</dbReference>
<evidence type="ECO:0000259" key="5">
    <source>
        <dbReference type="PROSITE" id="PS50931"/>
    </source>
</evidence>
<sequence length="311" mass="34773">MNDAHDISRLDLNLLVVFDALLRERSVTRAGQTLGITQSAMSHSLARLRVFFDDALFIKSYRGVTPTAKAEALAPDILAIIDSIRNRVLSQAQFDASQAKRTFSLCVTDMGELVFIPPLLSRLKEVAPHCSIHTLQVPPHNMEATLASGEADLVLGSVMNAPEGLYQQELFMHPFVTIASVKNKEIGDTLSLEQFCSMPHVAVMLAGRSLRAYDSVIEDAGIKRHIAFTTPHFLFVPLLLDQHPEFLATVPQSLGTVFARHNLVKVFEPPVALPKFSLRQYWHPRFHQDRAIVWLRGLVKETFSELPEGMR</sequence>
<dbReference type="PROSITE" id="PS50931">
    <property type="entry name" value="HTH_LYSR"/>
    <property type="match status" value="1"/>
</dbReference>
<keyword evidence="7" id="KW-1185">Reference proteome</keyword>
<dbReference type="GO" id="GO:0003677">
    <property type="term" value="F:DNA binding"/>
    <property type="evidence" value="ECO:0007669"/>
    <property type="project" value="UniProtKB-KW"/>
</dbReference>
<evidence type="ECO:0000256" key="1">
    <source>
        <dbReference type="ARBA" id="ARBA00009437"/>
    </source>
</evidence>
<dbReference type="EMBL" id="QNRQ01000002">
    <property type="protein sequence ID" value="RBP42198.1"/>
    <property type="molecule type" value="Genomic_DNA"/>
</dbReference>
<keyword evidence="4" id="KW-0804">Transcription</keyword>
<evidence type="ECO:0000313" key="6">
    <source>
        <dbReference type="EMBL" id="RBP42198.1"/>
    </source>
</evidence>
<dbReference type="Pfam" id="PF00126">
    <property type="entry name" value="HTH_1"/>
    <property type="match status" value="1"/>
</dbReference>
<dbReference type="Gene3D" id="1.10.10.10">
    <property type="entry name" value="Winged helix-like DNA-binding domain superfamily/Winged helix DNA-binding domain"/>
    <property type="match status" value="1"/>
</dbReference>
<dbReference type="PANTHER" id="PTHR30118:SF15">
    <property type="entry name" value="TRANSCRIPTIONAL REGULATORY PROTEIN"/>
    <property type="match status" value="1"/>
</dbReference>
<dbReference type="AlphaFoldDB" id="A0A366HHU9"/>